<dbReference type="Proteomes" id="UP001208570">
    <property type="component" value="Unassembled WGS sequence"/>
</dbReference>
<comment type="caution">
    <text evidence="2">The sequence shown here is derived from an EMBL/GenBank/DDBJ whole genome shotgun (WGS) entry which is preliminary data.</text>
</comment>
<evidence type="ECO:0000313" key="2">
    <source>
        <dbReference type="EMBL" id="KAK2147789.1"/>
    </source>
</evidence>
<dbReference type="AlphaFoldDB" id="A0AAD9MYL9"/>
<reference evidence="2" key="1">
    <citation type="journal article" date="2023" name="Mol. Biol. Evol.">
        <title>Third-Generation Sequencing Reveals the Adaptive Role of the Epigenome in Three Deep-Sea Polychaetes.</title>
        <authorList>
            <person name="Perez M."/>
            <person name="Aroh O."/>
            <person name="Sun Y."/>
            <person name="Lan Y."/>
            <person name="Juniper S.K."/>
            <person name="Young C.R."/>
            <person name="Angers B."/>
            <person name="Qian P.Y."/>
        </authorList>
    </citation>
    <scope>NUCLEOTIDE SEQUENCE</scope>
    <source>
        <strain evidence="2">P08H-3</strain>
    </source>
</reference>
<evidence type="ECO:0000256" key="1">
    <source>
        <dbReference type="SAM" id="Phobius"/>
    </source>
</evidence>
<keyword evidence="1" id="KW-0812">Transmembrane</keyword>
<feature type="transmembrane region" description="Helical" evidence="1">
    <location>
        <begin position="6"/>
        <end position="35"/>
    </location>
</feature>
<keyword evidence="3" id="KW-1185">Reference proteome</keyword>
<protein>
    <submittedName>
        <fullName evidence="2">Uncharacterized protein</fullName>
    </submittedName>
</protein>
<evidence type="ECO:0000313" key="3">
    <source>
        <dbReference type="Proteomes" id="UP001208570"/>
    </source>
</evidence>
<organism evidence="2 3">
    <name type="scientific">Paralvinella palmiformis</name>
    <dbReference type="NCBI Taxonomy" id="53620"/>
    <lineage>
        <taxon>Eukaryota</taxon>
        <taxon>Metazoa</taxon>
        <taxon>Spiralia</taxon>
        <taxon>Lophotrochozoa</taxon>
        <taxon>Annelida</taxon>
        <taxon>Polychaeta</taxon>
        <taxon>Sedentaria</taxon>
        <taxon>Canalipalpata</taxon>
        <taxon>Terebellida</taxon>
        <taxon>Terebelliformia</taxon>
        <taxon>Alvinellidae</taxon>
        <taxon>Paralvinella</taxon>
    </lineage>
</organism>
<keyword evidence="1" id="KW-0472">Membrane</keyword>
<keyword evidence="1" id="KW-1133">Transmembrane helix</keyword>
<name>A0AAD9MYL9_9ANNE</name>
<gene>
    <name evidence="2" type="ORF">LSH36_535g01006</name>
</gene>
<accession>A0AAD9MYL9</accession>
<proteinExistence type="predicted"/>
<sequence>MLYDIIIIFIITIIIITIIIITIIIIIIIIIITLTAGQKTGILSMAAAQMQRWSLVLFGYQYNIEYIPSTENINADMLNRLPVDKPVSASPDEITSVCMLTSQQIAEAARKDTTLAYDHILHGWPRSCTRDDKLYPFFV</sequence>
<dbReference type="EMBL" id="JAODUP010000535">
    <property type="protein sequence ID" value="KAK2147789.1"/>
    <property type="molecule type" value="Genomic_DNA"/>
</dbReference>